<dbReference type="Gene3D" id="2.120.10.30">
    <property type="entry name" value="TolB, C-terminal domain"/>
    <property type="match status" value="1"/>
</dbReference>
<dbReference type="SUPFAM" id="SSF101898">
    <property type="entry name" value="NHL repeat"/>
    <property type="match status" value="1"/>
</dbReference>
<dbReference type="PANTHER" id="PTHR40274">
    <property type="entry name" value="VIRGINIAMYCIN B LYASE"/>
    <property type="match status" value="1"/>
</dbReference>
<dbReference type="PROSITE" id="PS51257">
    <property type="entry name" value="PROKAR_LIPOPROTEIN"/>
    <property type="match status" value="1"/>
</dbReference>
<feature type="chain" id="PRO_5046888885" description="SMP-30/Gluconolactonase/LRE-like region domain-containing protein" evidence="2">
    <location>
        <begin position="36"/>
        <end position="326"/>
    </location>
</feature>
<proteinExistence type="predicted"/>
<evidence type="ECO:0000256" key="1">
    <source>
        <dbReference type="ARBA" id="ARBA00022737"/>
    </source>
</evidence>
<sequence>MLTMSRHLYQRSATAVIRVFLSGLLLVLAACTSTATTGHSHIGITPTAKVAQSPVPRPTPTPRNRAAPSSYTAQVILQGQGHPDDLALDRQGRLLFSDDTSGTINRVNSNGSVTVLLRDPAGPEGIVVLADGTILFGEQNTNRIMKLAPGAQTATVVRALPGHDSLATCKHGVDGIAFDPGTNTLIVPDSPIGNVYRMSLDGKTLRLLATGIARPVGASVDSNGDIFVADECGGAIWKITPSGTVTRIGGFAMPDDVIPDGNGNLLVVDLAQAVHAFIRFNPSTGKKEILDSRRYIEPQGILSDSSGHIYVSDDAANVIVKYTPVS</sequence>
<evidence type="ECO:0008006" key="5">
    <source>
        <dbReference type="Google" id="ProtNLM"/>
    </source>
</evidence>
<dbReference type="PANTHER" id="PTHR40274:SF3">
    <property type="entry name" value="VIRGINIAMYCIN B LYASE"/>
    <property type="match status" value="1"/>
</dbReference>
<comment type="caution">
    <text evidence="3">The sequence shown here is derived from an EMBL/GenBank/DDBJ whole genome shotgun (WGS) entry which is preliminary data.</text>
</comment>
<dbReference type="InterPro" id="IPR011042">
    <property type="entry name" value="6-blade_b-propeller_TolB-like"/>
</dbReference>
<keyword evidence="2" id="KW-0732">Signal</keyword>
<organism evidence="3 4">
    <name type="scientific">Dictyobacter formicarum</name>
    <dbReference type="NCBI Taxonomy" id="2778368"/>
    <lineage>
        <taxon>Bacteria</taxon>
        <taxon>Bacillati</taxon>
        <taxon>Chloroflexota</taxon>
        <taxon>Ktedonobacteria</taxon>
        <taxon>Ktedonobacterales</taxon>
        <taxon>Dictyobacteraceae</taxon>
        <taxon>Dictyobacter</taxon>
    </lineage>
</organism>
<gene>
    <name evidence="3" type="ORF">KSZ_22560</name>
</gene>
<evidence type="ECO:0000313" key="3">
    <source>
        <dbReference type="EMBL" id="GHO84250.1"/>
    </source>
</evidence>
<dbReference type="Pfam" id="PF01436">
    <property type="entry name" value="NHL"/>
    <property type="match status" value="1"/>
</dbReference>
<keyword evidence="1" id="KW-0677">Repeat</keyword>
<dbReference type="EMBL" id="BNJJ01000005">
    <property type="protein sequence ID" value="GHO84250.1"/>
    <property type="molecule type" value="Genomic_DNA"/>
</dbReference>
<feature type="signal peptide" evidence="2">
    <location>
        <begin position="1"/>
        <end position="35"/>
    </location>
</feature>
<protein>
    <recommendedName>
        <fullName evidence="5">SMP-30/Gluconolactonase/LRE-like region domain-containing protein</fullName>
    </recommendedName>
</protein>
<name>A0ABQ3VE64_9CHLR</name>
<evidence type="ECO:0000256" key="2">
    <source>
        <dbReference type="SAM" id="SignalP"/>
    </source>
</evidence>
<keyword evidence="4" id="KW-1185">Reference proteome</keyword>
<reference evidence="3 4" key="1">
    <citation type="journal article" date="2021" name="Int. J. Syst. Evol. Microbiol.">
        <title>Reticulibacter mediterranei gen. nov., sp. nov., within the new family Reticulibacteraceae fam. nov., and Ktedonospora formicarum gen. nov., sp. nov., Ktedonobacter robiniae sp. nov., Dictyobacter formicarum sp. nov. and Dictyobacter arantiisoli sp. nov., belonging to the class Ktedonobacteria.</title>
        <authorList>
            <person name="Yabe S."/>
            <person name="Zheng Y."/>
            <person name="Wang C.M."/>
            <person name="Sakai Y."/>
            <person name="Abe K."/>
            <person name="Yokota A."/>
            <person name="Donadio S."/>
            <person name="Cavaletti L."/>
            <person name="Monciardini P."/>
        </authorList>
    </citation>
    <scope>NUCLEOTIDE SEQUENCE [LARGE SCALE GENOMIC DNA]</scope>
    <source>
        <strain evidence="3 4">SOSP1-9</strain>
    </source>
</reference>
<dbReference type="Proteomes" id="UP000635565">
    <property type="component" value="Unassembled WGS sequence"/>
</dbReference>
<dbReference type="InterPro" id="IPR051344">
    <property type="entry name" value="Vgb"/>
</dbReference>
<dbReference type="InterPro" id="IPR001258">
    <property type="entry name" value="NHL_repeat"/>
</dbReference>
<accession>A0ABQ3VE64</accession>
<evidence type="ECO:0000313" key="4">
    <source>
        <dbReference type="Proteomes" id="UP000635565"/>
    </source>
</evidence>